<organism evidence="1">
    <name type="scientific">Sigmofec virus UA08Rod_6641</name>
    <dbReference type="NCBI Taxonomy" id="2929236"/>
    <lineage>
        <taxon>Viruses</taxon>
        <taxon>Monodnaviria</taxon>
        <taxon>Sangervirae</taxon>
        <taxon>Phixviricota</taxon>
        <taxon>Malgrandaviricetes</taxon>
        <taxon>Petitvirales</taxon>
        <taxon>Microviridae</taxon>
    </lineage>
</organism>
<sequence length="125" mass="14178">MKISVKFTLLDKVFGFINYSGSFVPRHTLLNRPFQEYVDGGLLSIDRSLVCEDIGVAVIHYLRSAYGKQFFASRPSFCFKIKLSAFSPYYPREFCEFISSLDISGRVADGVVTFSCPCGRTQYEL</sequence>
<name>A0A976N0T4_9VIRU</name>
<evidence type="ECO:0000313" key="1">
    <source>
        <dbReference type="EMBL" id="UPW40823.1"/>
    </source>
</evidence>
<proteinExistence type="predicted"/>
<protein>
    <submittedName>
        <fullName evidence="1">Uncharacterized protein</fullName>
    </submittedName>
</protein>
<dbReference type="EMBL" id="OM869503">
    <property type="protein sequence ID" value="UPW40823.1"/>
    <property type="molecule type" value="Genomic_DNA"/>
</dbReference>
<accession>A0A976N0T4</accession>
<reference evidence="1" key="1">
    <citation type="submission" date="2022-02" db="EMBL/GenBank/DDBJ databases">
        <title>Towards deciphering the DNA virus diversity associated with rodent species in the families Cricetidae and Heteromyidae.</title>
        <authorList>
            <person name="Lund M."/>
            <person name="Larsen B.B."/>
            <person name="Gryseels S."/>
            <person name="Kraberger S."/>
            <person name="Rowsey D.M."/>
            <person name="Steger L."/>
            <person name="Yule K.M."/>
            <person name="Upham N.S."/>
            <person name="Worobey M."/>
            <person name="Van Doorslaer K."/>
            <person name="Varsani A."/>
        </authorList>
    </citation>
    <scope>NUCLEOTIDE SEQUENCE</scope>
    <source>
        <strain evidence="1">UA08Rod_6641</strain>
    </source>
</reference>